<sequence>MAASMISLKSVVLSWINQSTWDETNRFIAVGCLRVCCCENIVCFNRYVITVDEVIDEMETWKHSSHCLTCSSQGV</sequence>
<proteinExistence type="predicted"/>
<dbReference type="EMBL" id="ADBJ01000062">
    <property type="protein sequence ID" value="EFA74663.1"/>
    <property type="molecule type" value="Genomic_DNA"/>
</dbReference>
<protein>
    <submittedName>
        <fullName evidence="1">Uncharacterized protein</fullName>
    </submittedName>
</protein>
<gene>
    <name evidence="1" type="ORF">PPL_11632</name>
</gene>
<accession>D3BVA6</accession>
<comment type="caution">
    <text evidence="1">The sequence shown here is derived from an EMBL/GenBank/DDBJ whole genome shotgun (WGS) entry which is preliminary data.</text>
</comment>
<dbReference type="InParanoid" id="D3BVA6"/>
<dbReference type="GeneID" id="31367100"/>
<reference evidence="1 2" key="1">
    <citation type="journal article" date="2011" name="Genome Res.">
        <title>Phylogeny-wide analysis of social amoeba genomes highlights ancient origins for complex intercellular communication.</title>
        <authorList>
            <person name="Heidel A.J."/>
            <person name="Lawal H.M."/>
            <person name="Felder M."/>
            <person name="Schilde C."/>
            <person name="Helps N.R."/>
            <person name="Tunggal B."/>
            <person name="Rivero F."/>
            <person name="John U."/>
            <person name="Schleicher M."/>
            <person name="Eichinger L."/>
            <person name="Platzer M."/>
            <person name="Noegel A.A."/>
            <person name="Schaap P."/>
            <person name="Gloeckner G."/>
        </authorList>
    </citation>
    <scope>NUCLEOTIDE SEQUENCE [LARGE SCALE GENOMIC DNA]</scope>
    <source>
        <strain evidence="2">ATCC 26659 / Pp 5 / PN500</strain>
    </source>
</reference>
<keyword evidence="2" id="KW-1185">Reference proteome</keyword>
<evidence type="ECO:0000313" key="2">
    <source>
        <dbReference type="Proteomes" id="UP000001396"/>
    </source>
</evidence>
<organism evidence="1 2">
    <name type="scientific">Heterostelium pallidum (strain ATCC 26659 / Pp 5 / PN500)</name>
    <name type="common">Cellular slime mold</name>
    <name type="synonym">Polysphondylium pallidum</name>
    <dbReference type="NCBI Taxonomy" id="670386"/>
    <lineage>
        <taxon>Eukaryota</taxon>
        <taxon>Amoebozoa</taxon>
        <taxon>Evosea</taxon>
        <taxon>Eumycetozoa</taxon>
        <taxon>Dictyostelia</taxon>
        <taxon>Acytosteliales</taxon>
        <taxon>Acytosteliaceae</taxon>
        <taxon>Heterostelium</taxon>
    </lineage>
</organism>
<dbReference type="RefSeq" id="XP_020426797.1">
    <property type="nucleotide sequence ID" value="XM_020582381.1"/>
</dbReference>
<dbReference type="Proteomes" id="UP000001396">
    <property type="component" value="Unassembled WGS sequence"/>
</dbReference>
<evidence type="ECO:0000313" key="1">
    <source>
        <dbReference type="EMBL" id="EFA74663.1"/>
    </source>
</evidence>
<dbReference type="AlphaFoldDB" id="D3BVA6"/>
<name>D3BVA6_HETP5</name>